<dbReference type="Proteomes" id="UP000310066">
    <property type="component" value="Unassembled WGS sequence"/>
</dbReference>
<evidence type="ECO:0000256" key="1">
    <source>
        <dbReference type="SAM" id="SignalP"/>
    </source>
</evidence>
<keyword evidence="1" id="KW-0732">Signal</keyword>
<protein>
    <recommendedName>
        <fullName evidence="4">REJ domain-containing protein</fullName>
    </recommendedName>
</protein>
<evidence type="ECO:0000313" key="3">
    <source>
        <dbReference type="Proteomes" id="UP000310066"/>
    </source>
</evidence>
<proteinExistence type="predicted"/>
<evidence type="ECO:0008006" key="4">
    <source>
        <dbReference type="Google" id="ProtNLM"/>
    </source>
</evidence>
<feature type="chain" id="PRO_5020203655" description="REJ domain-containing protein" evidence="1">
    <location>
        <begin position="24"/>
        <end position="93"/>
    </location>
</feature>
<evidence type="ECO:0000313" key="2">
    <source>
        <dbReference type="EMBL" id="TKA22586.1"/>
    </source>
</evidence>
<reference evidence="2 3" key="1">
    <citation type="submission" date="2017-03" db="EMBL/GenBank/DDBJ databases">
        <title>Genomes of endolithic fungi from Antarctica.</title>
        <authorList>
            <person name="Coleine C."/>
            <person name="Masonjones S."/>
            <person name="Stajich J.E."/>
        </authorList>
    </citation>
    <scope>NUCLEOTIDE SEQUENCE [LARGE SCALE GENOMIC DNA]</scope>
    <source>
        <strain evidence="2 3">CCFEE 5311</strain>
    </source>
</reference>
<sequence length="93" mass="8397">MAGSVTAIAQLGLMATTATVIFADGTTNIITFASADAVAASGSSGSDALLATGAAAAVASSSSGLGPVIVGTTIYSGSPAGGASTTGASSGKV</sequence>
<name>A0A4U0TLJ1_9PEZI</name>
<feature type="signal peptide" evidence="1">
    <location>
        <begin position="1"/>
        <end position="23"/>
    </location>
</feature>
<accession>A0A4U0TLJ1</accession>
<comment type="caution">
    <text evidence="2">The sequence shown here is derived from an EMBL/GenBank/DDBJ whole genome shotgun (WGS) entry which is preliminary data.</text>
</comment>
<organism evidence="2 3">
    <name type="scientific">Friedmanniomyces endolithicus</name>
    <dbReference type="NCBI Taxonomy" id="329885"/>
    <lineage>
        <taxon>Eukaryota</taxon>
        <taxon>Fungi</taxon>
        <taxon>Dikarya</taxon>
        <taxon>Ascomycota</taxon>
        <taxon>Pezizomycotina</taxon>
        <taxon>Dothideomycetes</taxon>
        <taxon>Dothideomycetidae</taxon>
        <taxon>Mycosphaerellales</taxon>
        <taxon>Teratosphaeriaceae</taxon>
        <taxon>Friedmanniomyces</taxon>
    </lineage>
</organism>
<dbReference type="AlphaFoldDB" id="A0A4U0TLJ1"/>
<gene>
    <name evidence="2" type="ORF">B0A54_18042</name>
</gene>
<dbReference type="EMBL" id="NAJP01000273">
    <property type="protein sequence ID" value="TKA22586.1"/>
    <property type="molecule type" value="Genomic_DNA"/>
</dbReference>